<keyword evidence="2" id="KW-0812">Transmembrane</keyword>
<proteinExistence type="predicted"/>
<organism evidence="3 4">
    <name type="scientific">Tegillarca granosa</name>
    <name type="common">Malaysian cockle</name>
    <name type="synonym">Anadara granosa</name>
    <dbReference type="NCBI Taxonomy" id="220873"/>
    <lineage>
        <taxon>Eukaryota</taxon>
        <taxon>Metazoa</taxon>
        <taxon>Spiralia</taxon>
        <taxon>Lophotrochozoa</taxon>
        <taxon>Mollusca</taxon>
        <taxon>Bivalvia</taxon>
        <taxon>Autobranchia</taxon>
        <taxon>Pteriomorphia</taxon>
        <taxon>Arcoida</taxon>
        <taxon>Arcoidea</taxon>
        <taxon>Arcidae</taxon>
        <taxon>Tegillarca</taxon>
    </lineage>
</organism>
<evidence type="ECO:0000313" key="4">
    <source>
        <dbReference type="Proteomes" id="UP001217089"/>
    </source>
</evidence>
<keyword evidence="2" id="KW-0472">Membrane</keyword>
<name>A0ABQ9EB03_TEGGR</name>
<comment type="caution">
    <text evidence="3">The sequence shown here is derived from an EMBL/GenBank/DDBJ whole genome shotgun (WGS) entry which is preliminary data.</text>
</comment>
<feature type="transmembrane region" description="Helical" evidence="2">
    <location>
        <begin position="21"/>
        <end position="39"/>
    </location>
</feature>
<feature type="compositionally biased region" description="Low complexity" evidence="1">
    <location>
        <begin position="400"/>
        <end position="411"/>
    </location>
</feature>
<dbReference type="EMBL" id="JARBDR010000917">
    <property type="protein sequence ID" value="KAJ8302512.1"/>
    <property type="molecule type" value="Genomic_DNA"/>
</dbReference>
<evidence type="ECO:0000256" key="1">
    <source>
        <dbReference type="SAM" id="MobiDB-lite"/>
    </source>
</evidence>
<sequence>MLYGDLRLHALSLRSGRVSSHLDMLFCFGLFALLLYNTVVANEWLFMKFKTSFVFLSAVCSFTYSKKDKINASSLVYDKEGYAECEFVIKAPRNNYIVLNLTDLIGFHWYPGSSGGSTTTDLNTEATNVGGSYKQESTGIPFVRDNCLPPELIIEETFSGKEATITKNRICNSQSYKIPQVFHSKANLLKIIYIWIPEEHNNCVFTVMTQNSCNEEYNCRDKTDESNCSSIQSQAASPYVIKIVVIVVIVVLMPVLAALVCVASPLRLTSLEQNLLTTKPAQTQTFNIDLPPQIPISRDGEEGYTESQKQLLCQRKNNNGYQEIFRPAPNKTVFDKDSPPPYCSHSISSASSVDNLGHSGSSTRPVVGDCNGYSVMFQCCSNHTHHNNCLHLHDSSSRTRTMLSSSSPSSMAGARYSRNIKKSSRNSLDRPPDYHKFEIFVKLESQKCLKILILADRF</sequence>
<keyword evidence="4" id="KW-1185">Reference proteome</keyword>
<reference evidence="3 4" key="1">
    <citation type="submission" date="2022-12" db="EMBL/GenBank/DDBJ databases">
        <title>Chromosome-level genome of Tegillarca granosa.</title>
        <authorList>
            <person name="Kim J."/>
        </authorList>
    </citation>
    <scope>NUCLEOTIDE SEQUENCE [LARGE SCALE GENOMIC DNA]</scope>
    <source>
        <strain evidence="3">Teg-2019</strain>
        <tissue evidence="3">Adductor muscle</tissue>
    </source>
</reference>
<evidence type="ECO:0000256" key="2">
    <source>
        <dbReference type="SAM" id="Phobius"/>
    </source>
</evidence>
<dbReference type="Proteomes" id="UP001217089">
    <property type="component" value="Unassembled WGS sequence"/>
</dbReference>
<feature type="transmembrane region" description="Helical" evidence="2">
    <location>
        <begin position="239"/>
        <end position="260"/>
    </location>
</feature>
<gene>
    <name evidence="3" type="ORF">KUTeg_018908</name>
</gene>
<evidence type="ECO:0000313" key="3">
    <source>
        <dbReference type="EMBL" id="KAJ8302512.1"/>
    </source>
</evidence>
<accession>A0ABQ9EB03</accession>
<evidence type="ECO:0008006" key="5">
    <source>
        <dbReference type="Google" id="ProtNLM"/>
    </source>
</evidence>
<keyword evidence="2" id="KW-1133">Transmembrane helix</keyword>
<protein>
    <recommendedName>
        <fullName evidence="5">CUB domain-containing protein</fullName>
    </recommendedName>
</protein>
<feature type="region of interest" description="Disordered" evidence="1">
    <location>
        <begin position="400"/>
        <end position="428"/>
    </location>
</feature>